<dbReference type="InterPro" id="IPR011008">
    <property type="entry name" value="Dimeric_a/b-barrel"/>
</dbReference>
<reference evidence="4" key="1">
    <citation type="journal article" date="2019" name="Int. J. Syst. Evol. Microbiol.">
        <title>The Global Catalogue of Microorganisms (GCM) 10K type strain sequencing project: providing services to taxonomists for standard genome sequencing and annotation.</title>
        <authorList>
            <consortium name="The Broad Institute Genomics Platform"/>
            <consortium name="The Broad Institute Genome Sequencing Center for Infectious Disease"/>
            <person name="Wu L."/>
            <person name="Ma J."/>
        </authorList>
    </citation>
    <scope>NUCLEOTIDE SEQUENCE [LARGE SCALE GENOMIC DNA]</scope>
    <source>
        <strain evidence="4">TBRC 1826</strain>
    </source>
</reference>
<organism evidence="3 4">
    <name type="scientific">Nocardiopsis sediminis</name>
    <dbReference type="NCBI Taxonomy" id="1778267"/>
    <lineage>
        <taxon>Bacteria</taxon>
        <taxon>Bacillati</taxon>
        <taxon>Actinomycetota</taxon>
        <taxon>Actinomycetes</taxon>
        <taxon>Streptosporangiales</taxon>
        <taxon>Nocardiopsidaceae</taxon>
        <taxon>Nocardiopsis</taxon>
    </lineage>
</organism>
<evidence type="ECO:0000259" key="2">
    <source>
        <dbReference type="Pfam" id="PF03795"/>
    </source>
</evidence>
<dbReference type="EMBL" id="JBHSBH010000015">
    <property type="protein sequence ID" value="MFC3998852.1"/>
    <property type="molecule type" value="Genomic_DNA"/>
</dbReference>
<proteinExistence type="inferred from homology"/>
<protein>
    <submittedName>
        <fullName evidence="3">YciI family protein</fullName>
    </submittedName>
</protein>
<comment type="similarity">
    <text evidence="1">Belongs to the YciI family.</text>
</comment>
<dbReference type="SUPFAM" id="SSF54909">
    <property type="entry name" value="Dimeric alpha+beta barrel"/>
    <property type="match status" value="1"/>
</dbReference>
<evidence type="ECO:0000313" key="4">
    <source>
        <dbReference type="Proteomes" id="UP001595847"/>
    </source>
</evidence>
<gene>
    <name evidence="3" type="ORF">ACFOVU_23200</name>
</gene>
<dbReference type="Proteomes" id="UP001595847">
    <property type="component" value="Unassembled WGS sequence"/>
</dbReference>
<dbReference type="InterPro" id="IPR005545">
    <property type="entry name" value="YCII"/>
</dbReference>
<dbReference type="Pfam" id="PF03795">
    <property type="entry name" value="YCII"/>
    <property type="match status" value="1"/>
</dbReference>
<dbReference type="PANTHER" id="PTHR37828:SF1">
    <property type="entry name" value="YCII-RELATED DOMAIN-CONTAINING PROTEIN"/>
    <property type="match status" value="1"/>
</dbReference>
<keyword evidence="4" id="KW-1185">Reference proteome</keyword>
<dbReference type="Gene3D" id="3.30.70.1060">
    <property type="entry name" value="Dimeric alpha+beta barrel"/>
    <property type="match status" value="1"/>
</dbReference>
<evidence type="ECO:0000313" key="3">
    <source>
        <dbReference type="EMBL" id="MFC3998852.1"/>
    </source>
</evidence>
<feature type="domain" description="YCII-related" evidence="2">
    <location>
        <begin position="4"/>
        <end position="80"/>
    </location>
</feature>
<accession>A0ABV8FSN8</accession>
<evidence type="ECO:0000256" key="1">
    <source>
        <dbReference type="ARBA" id="ARBA00007689"/>
    </source>
</evidence>
<name>A0ABV8FSN8_9ACTN</name>
<dbReference type="RefSeq" id="WP_378536967.1">
    <property type="nucleotide sequence ID" value="NZ_JBHSBH010000015.1"/>
</dbReference>
<sequence length="99" mass="10477">MLHILIVRYTVPADQVTPHVAEHVAYLEHHHADGTFLLSGQTVPADIGGVILAQGERASVEGVSAEDPFVAAGVAEHEVITVDPGRVDPSLATLLPRAR</sequence>
<comment type="caution">
    <text evidence="3">The sequence shown here is derived from an EMBL/GenBank/DDBJ whole genome shotgun (WGS) entry which is preliminary data.</text>
</comment>
<dbReference type="PANTHER" id="PTHR37828">
    <property type="entry name" value="GSR2449 PROTEIN"/>
    <property type="match status" value="1"/>
</dbReference>